<reference evidence="1 2" key="1">
    <citation type="journal article" date="2011" name="J. Gen. Appl. Microbiol.">
        <title>Draft genome sequencing of the enigmatic yeast Saitoella complicata.</title>
        <authorList>
            <person name="Nishida H."/>
            <person name="Hamamoto M."/>
            <person name="Sugiyama J."/>
        </authorList>
    </citation>
    <scope>NUCLEOTIDE SEQUENCE [LARGE SCALE GENOMIC DNA]</scope>
    <source>
        <strain evidence="1 2">NRRL Y-17804</strain>
    </source>
</reference>
<organism evidence="1 2">
    <name type="scientific">Saitoella complicata (strain BCRC 22490 / CBS 7301 / JCM 7358 / NBRC 10748 / NRRL Y-17804)</name>
    <dbReference type="NCBI Taxonomy" id="698492"/>
    <lineage>
        <taxon>Eukaryota</taxon>
        <taxon>Fungi</taxon>
        <taxon>Dikarya</taxon>
        <taxon>Ascomycota</taxon>
        <taxon>Taphrinomycotina</taxon>
        <taxon>Taphrinomycotina incertae sedis</taxon>
        <taxon>Saitoella</taxon>
    </lineage>
</organism>
<protein>
    <submittedName>
        <fullName evidence="1">Uncharacterized protein</fullName>
    </submittedName>
</protein>
<sequence>MNARPRCAAHYVFMPIIAYTRETPGRLTLQERGQNDEMDLPSLAHSGTVVNNELETLVSTEQAHSRSNCDVRQRLRLTYLPLCLCCLSIREVDCRRSLYGRKDERCWWWRGCWMGSARESDVASFAQAPLNARINLHDRLSKKQDLRRTP</sequence>
<comment type="caution">
    <text evidence="1">The sequence shown here is derived from an EMBL/GenBank/DDBJ whole genome shotgun (WGS) entry which is preliminary data.</text>
</comment>
<reference evidence="1 2" key="3">
    <citation type="journal article" date="2015" name="Genome Announc.">
        <title>Draft Genome Sequence of the Archiascomycetous Yeast Saitoella complicata.</title>
        <authorList>
            <person name="Yamauchi K."/>
            <person name="Kondo S."/>
            <person name="Hamamoto M."/>
            <person name="Takahashi Y."/>
            <person name="Ogura Y."/>
            <person name="Hayashi T."/>
            <person name="Nishida H."/>
        </authorList>
    </citation>
    <scope>NUCLEOTIDE SEQUENCE [LARGE SCALE GENOMIC DNA]</scope>
    <source>
        <strain evidence="1 2">NRRL Y-17804</strain>
    </source>
</reference>
<evidence type="ECO:0000313" key="2">
    <source>
        <dbReference type="Proteomes" id="UP000033140"/>
    </source>
</evidence>
<dbReference type="EMBL" id="BACD03000034">
    <property type="protein sequence ID" value="GAO50539.1"/>
    <property type="molecule type" value="Genomic_DNA"/>
</dbReference>
<evidence type="ECO:0000313" key="1">
    <source>
        <dbReference type="EMBL" id="GAO50539.1"/>
    </source>
</evidence>
<dbReference type="AlphaFoldDB" id="A0A0E9NL16"/>
<proteinExistence type="predicted"/>
<accession>A0A0E9NL16</accession>
<reference evidence="1 2" key="2">
    <citation type="journal article" date="2014" name="J. Gen. Appl. Microbiol.">
        <title>The early diverging ascomycetous budding yeast Saitoella complicata has three histone deacetylases belonging to the Clr6, Hos2, and Rpd3 lineages.</title>
        <authorList>
            <person name="Nishida H."/>
            <person name="Matsumoto T."/>
            <person name="Kondo S."/>
            <person name="Hamamoto M."/>
            <person name="Yoshikawa H."/>
        </authorList>
    </citation>
    <scope>NUCLEOTIDE SEQUENCE [LARGE SCALE GENOMIC DNA]</scope>
    <source>
        <strain evidence="1 2">NRRL Y-17804</strain>
    </source>
</reference>
<dbReference type="Proteomes" id="UP000033140">
    <property type="component" value="Unassembled WGS sequence"/>
</dbReference>
<gene>
    <name evidence="1" type="ORF">G7K_4663-t1</name>
</gene>
<keyword evidence="2" id="KW-1185">Reference proteome</keyword>
<name>A0A0E9NL16_SAICN</name>